<protein>
    <submittedName>
        <fullName evidence="1">Uncharacterized protein</fullName>
    </submittedName>
</protein>
<evidence type="ECO:0000313" key="2">
    <source>
        <dbReference type="Proteomes" id="UP001628179"/>
    </source>
</evidence>
<dbReference type="EMBL" id="BAAFSV010000004">
    <property type="protein sequence ID" value="GAB1317442.1"/>
    <property type="molecule type" value="Genomic_DNA"/>
</dbReference>
<name>A0ABQ0GI83_9PEZI</name>
<evidence type="ECO:0000313" key="1">
    <source>
        <dbReference type="EMBL" id="GAB1317442.1"/>
    </source>
</evidence>
<comment type="caution">
    <text evidence="1">The sequence shown here is derived from an EMBL/GenBank/DDBJ whole genome shotgun (WGS) entry which is preliminary data.</text>
</comment>
<gene>
    <name evidence="1" type="ORF">MFIFM68171_07652</name>
</gene>
<organism evidence="1 2">
    <name type="scientific">Madurella fahalii</name>
    <dbReference type="NCBI Taxonomy" id="1157608"/>
    <lineage>
        <taxon>Eukaryota</taxon>
        <taxon>Fungi</taxon>
        <taxon>Dikarya</taxon>
        <taxon>Ascomycota</taxon>
        <taxon>Pezizomycotina</taxon>
        <taxon>Sordariomycetes</taxon>
        <taxon>Sordariomycetidae</taxon>
        <taxon>Sordariales</taxon>
        <taxon>Sordariales incertae sedis</taxon>
        <taxon>Madurella</taxon>
    </lineage>
</organism>
<dbReference type="Proteomes" id="UP001628179">
    <property type="component" value="Unassembled WGS sequence"/>
</dbReference>
<accession>A0ABQ0GI83</accession>
<proteinExistence type="predicted"/>
<sequence>MFGAISILLVPPEFGDTINPKSKGPSFFNLEDSKTVRHICIIYNHLLANGATSHIPTFYDYLGLSYAELEGQRDENVRREVWKAIEREIGPIVVSWQRQTDAAEGGDEALMAEGSDTSYEHLHEDLPPPRVGMLSDDDIKRAVAEVLLRDNMRGVYNKFMMAQNVAIDDRKRFLETWCYEGWGDQPVVEGE</sequence>
<keyword evidence="2" id="KW-1185">Reference proteome</keyword>
<dbReference type="RefSeq" id="XP_070919173.1">
    <property type="nucleotide sequence ID" value="XM_071063072.1"/>
</dbReference>
<reference evidence="1 2" key="1">
    <citation type="submission" date="2024-09" db="EMBL/GenBank/DDBJ databases">
        <title>Itraconazole resistance in Madurella fahalii resulting from another homologue of gene encoding cytochrome P450 14-alpha sterol demethylase (CYP51).</title>
        <authorList>
            <person name="Yoshioka I."/>
            <person name="Fahal A.H."/>
            <person name="Kaneko S."/>
            <person name="Yaguchi T."/>
        </authorList>
    </citation>
    <scope>NUCLEOTIDE SEQUENCE [LARGE SCALE GENOMIC DNA]</scope>
    <source>
        <strain evidence="1 2">IFM 68171</strain>
    </source>
</reference>
<dbReference type="GeneID" id="98178395"/>